<keyword evidence="2" id="KW-1185">Reference proteome</keyword>
<proteinExistence type="predicted"/>
<feature type="non-terminal residue" evidence="1">
    <location>
        <position position="58"/>
    </location>
</feature>
<name>A0A087ULY5_STEMI</name>
<sequence>AYFKSRFSLFADGAAIFHVFPSFFPFELVPNSHSQIEVSNTAQSFSILPLYEETGWSR</sequence>
<protein>
    <submittedName>
        <fullName evidence="1">Uncharacterized protein</fullName>
    </submittedName>
</protein>
<gene>
    <name evidence="1" type="ORF">X975_13481</name>
</gene>
<feature type="non-terminal residue" evidence="1">
    <location>
        <position position="1"/>
    </location>
</feature>
<dbReference type="AlphaFoldDB" id="A0A087ULY5"/>
<evidence type="ECO:0000313" key="1">
    <source>
        <dbReference type="EMBL" id="KFM78374.1"/>
    </source>
</evidence>
<reference evidence="1 2" key="1">
    <citation type="submission" date="2013-11" db="EMBL/GenBank/DDBJ databases">
        <title>Genome sequencing of Stegodyphus mimosarum.</title>
        <authorList>
            <person name="Bechsgaard J."/>
        </authorList>
    </citation>
    <scope>NUCLEOTIDE SEQUENCE [LARGE SCALE GENOMIC DNA]</scope>
</reference>
<dbReference type="Proteomes" id="UP000054359">
    <property type="component" value="Unassembled WGS sequence"/>
</dbReference>
<accession>A0A087ULY5</accession>
<evidence type="ECO:0000313" key="2">
    <source>
        <dbReference type="Proteomes" id="UP000054359"/>
    </source>
</evidence>
<organism evidence="1 2">
    <name type="scientific">Stegodyphus mimosarum</name>
    <name type="common">African social velvet spider</name>
    <dbReference type="NCBI Taxonomy" id="407821"/>
    <lineage>
        <taxon>Eukaryota</taxon>
        <taxon>Metazoa</taxon>
        <taxon>Ecdysozoa</taxon>
        <taxon>Arthropoda</taxon>
        <taxon>Chelicerata</taxon>
        <taxon>Arachnida</taxon>
        <taxon>Araneae</taxon>
        <taxon>Araneomorphae</taxon>
        <taxon>Entelegynae</taxon>
        <taxon>Eresoidea</taxon>
        <taxon>Eresidae</taxon>
        <taxon>Stegodyphus</taxon>
    </lineage>
</organism>
<dbReference type="EMBL" id="KK120490">
    <property type="protein sequence ID" value="KFM78374.1"/>
    <property type="molecule type" value="Genomic_DNA"/>
</dbReference>